<dbReference type="InterPro" id="IPR039426">
    <property type="entry name" value="TonB-dep_rcpt-like"/>
</dbReference>
<keyword evidence="13 14" id="KW-0998">Cell outer membrane</keyword>
<reference evidence="19" key="1">
    <citation type="submission" date="2023-07" db="EMBL/GenBank/DDBJ databases">
        <title>The genome sequence of Rhodocytophaga aerolata KACC 12507.</title>
        <authorList>
            <person name="Zhang X."/>
        </authorList>
    </citation>
    <scope>NUCLEOTIDE SEQUENCE</scope>
    <source>
        <strain evidence="19">KACC 12507</strain>
    </source>
</reference>
<dbReference type="Gene3D" id="2.170.130.10">
    <property type="entry name" value="TonB-dependent receptor, plug domain"/>
    <property type="match status" value="1"/>
</dbReference>
<keyword evidence="10 15" id="KW-0798">TonB box</keyword>
<evidence type="ECO:0000259" key="17">
    <source>
        <dbReference type="Pfam" id="PF00593"/>
    </source>
</evidence>
<dbReference type="InterPro" id="IPR000531">
    <property type="entry name" value="Beta-barrel_TonB"/>
</dbReference>
<feature type="chain" id="PRO_5045330646" evidence="16">
    <location>
        <begin position="27"/>
        <end position="794"/>
    </location>
</feature>
<keyword evidence="9" id="KW-0406">Ion transport</keyword>
<dbReference type="PROSITE" id="PS52016">
    <property type="entry name" value="TONB_DEPENDENT_REC_3"/>
    <property type="match status" value="1"/>
</dbReference>
<evidence type="ECO:0000256" key="9">
    <source>
        <dbReference type="ARBA" id="ARBA00023065"/>
    </source>
</evidence>
<evidence type="ECO:0000256" key="1">
    <source>
        <dbReference type="ARBA" id="ARBA00004571"/>
    </source>
</evidence>
<evidence type="ECO:0000256" key="10">
    <source>
        <dbReference type="ARBA" id="ARBA00023077"/>
    </source>
</evidence>
<keyword evidence="20" id="KW-1185">Reference proteome</keyword>
<evidence type="ECO:0000313" key="20">
    <source>
        <dbReference type="Proteomes" id="UP001168528"/>
    </source>
</evidence>
<evidence type="ECO:0000313" key="19">
    <source>
        <dbReference type="EMBL" id="MDO1447015.1"/>
    </source>
</evidence>
<dbReference type="Pfam" id="PF00593">
    <property type="entry name" value="TonB_dep_Rec_b-barrel"/>
    <property type="match status" value="1"/>
</dbReference>
<evidence type="ECO:0000256" key="5">
    <source>
        <dbReference type="ARBA" id="ARBA00022496"/>
    </source>
</evidence>
<evidence type="ECO:0000256" key="12">
    <source>
        <dbReference type="ARBA" id="ARBA00023170"/>
    </source>
</evidence>
<evidence type="ECO:0000256" key="2">
    <source>
        <dbReference type="ARBA" id="ARBA00009810"/>
    </source>
</evidence>
<dbReference type="RefSeq" id="WP_302037817.1">
    <property type="nucleotide sequence ID" value="NZ_JAUKPO010000005.1"/>
</dbReference>
<dbReference type="InterPro" id="IPR012910">
    <property type="entry name" value="Plug_dom"/>
</dbReference>
<evidence type="ECO:0000259" key="18">
    <source>
        <dbReference type="Pfam" id="PF07715"/>
    </source>
</evidence>
<feature type="domain" description="TonB-dependent receptor plug" evidence="18">
    <location>
        <begin position="137"/>
        <end position="235"/>
    </location>
</feature>
<evidence type="ECO:0000256" key="16">
    <source>
        <dbReference type="SAM" id="SignalP"/>
    </source>
</evidence>
<feature type="signal peptide" evidence="16">
    <location>
        <begin position="1"/>
        <end position="26"/>
    </location>
</feature>
<accession>A0ABT8R4L5</accession>
<dbReference type="InterPro" id="IPR037066">
    <property type="entry name" value="Plug_dom_sf"/>
</dbReference>
<sequence length="794" mass="89920">MVSSISTPTILRVFLLYFLFSLPAFAQNSNGIIQGRITSGEGQPAAYVSVIVKGTNLGTSTNDTGNFVLRNVPVGTQTLVISSIGFQPQEQRVEVMAGQTTDISVIVDEGVQNLKEVEVLGQKRRTSTITKNDIELINIPMSVQVIGQDILQQQQVIDMKDVVKNVSGINQTGSYNGGYQYFNSRGFDMNNWTNFRRNGTLLWNMGNHFADFYENIEFLKGPAAILYGDVAPGGIINFVTKKPLTYDYRRLELKVGQYGLFRPTFDISGPLNEKRTVLYRLNATYEKSRSFRNVVENETFMLAPSLTWMITPRTQWTVEGTYKNDNRVGDPGIVSPDNTFAGLSKISEKTFLGEREATYTYINSSAYSTLKHQLTDSWSLQNVTSYNTTERTPLNVYINNDADQAGNITRYQYFFKQRFDTWTTAFDLIGEVKTGFARHKLLIGGDYVNDRIRMGGFLQENIEGSLNLFNPQLGAAPLMYLPQVWENSAGYTNRLGFYLQDQISMFDEKLQLLLGIRYNQYVSGTAYNNKADEPADADQVIERPLIPRFGLVYKPQPWLSVYGSYAQSYEVNGFDWIDASKQVPPTYGKQLEFGVKGDFFDRKLGLTLAAFNIAKEDVYNWAYANSAPDFEYVSFLPGEGSYFTYLANKHQSRGLELDINGKLTDNLRILASGSVIVAQIVDDVAYQKGNWLMNQPRQMFNVWGNYQFTSLLKGLDLGYGIYYKGYFYGDNENTPENKVPANYTMDAAIGYSYRQARIQLNVTNLTNRINYLGGYGVWEPQWTRRALLSVSYKF</sequence>
<keyword evidence="4 14" id="KW-1134">Transmembrane beta strand</keyword>
<dbReference type="InterPro" id="IPR010105">
    <property type="entry name" value="TonB_sidphr_rcpt"/>
</dbReference>
<protein>
    <submittedName>
        <fullName evidence="19">TonB-dependent receptor</fullName>
    </submittedName>
</protein>
<feature type="domain" description="TonB-dependent receptor-like beta-barrel" evidence="17">
    <location>
        <begin position="310"/>
        <end position="765"/>
    </location>
</feature>
<evidence type="ECO:0000256" key="11">
    <source>
        <dbReference type="ARBA" id="ARBA00023136"/>
    </source>
</evidence>
<keyword evidence="12 19" id="KW-0675">Receptor</keyword>
<evidence type="ECO:0000256" key="15">
    <source>
        <dbReference type="RuleBase" id="RU003357"/>
    </source>
</evidence>
<evidence type="ECO:0000256" key="7">
    <source>
        <dbReference type="ARBA" id="ARBA00022729"/>
    </source>
</evidence>
<keyword evidence="6 14" id="KW-0812">Transmembrane</keyword>
<dbReference type="Proteomes" id="UP001168528">
    <property type="component" value="Unassembled WGS sequence"/>
</dbReference>
<proteinExistence type="inferred from homology"/>
<evidence type="ECO:0000256" key="4">
    <source>
        <dbReference type="ARBA" id="ARBA00022452"/>
    </source>
</evidence>
<dbReference type="Pfam" id="PF13715">
    <property type="entry name" value="CarbopepD_reg_2"/>
    <property type="match status" value="1"/>
</dbReference>
<dbReference type="PANTHER" id="PTHR32552">
    <property type="entry name" value="FERRICHROME IRON RECEPTOR-RELATED"/>
    <property type="match status" value="1"/>
</dbReference>
<dbReference type="SUPFAM" id="SSF56935">
    <property type="entry name" value="Porins"/>
    <property type="match status" value="1"/>
</dbReference>
<evidence type="ECO:0000256" key="8">
    <source>
        <dbReference type="ARBA" id="ARBA00023004"/>
    </source>
</evidence>
<keyword evidence="3 14" id="KW-0813">Transport</keyword>
<keyword evidence="11 14" id="KW-0472">Membrane</keyword>
<comment type="caution">
    <text evidence="19">The sequence shown here is derived from an EMBL/GenBank/DDBJ whole genome shotgun (WGS) entry which is preliminary data.</text>
</comment>
<dbReference type="EMBL" id="JAUKPO010000005">
    <property type="protein sequence ID" value="MDO1447015.1"/>
    <property type="molecule type" value="Genomic_DNA"/>
</dbReference>
<dbReference type="Gene3D" id="2.40.170.20">
    <property type="entry name" value="TonB-dependent receptor, beta-barrel domain"/>
    <property type="match status" value="1"/>
</dbReference>
<comment type="subcellular location">
    <subcellularLocation>
        <location evidence="1 14">Cell outer membrane</location>
        <topology evidence="1 14">Multi-pass membrane protein</topology>
    </subcellularLocation>
</comment>
<dbReference type="SUPFAM" id="SSF49452">
    <property type="entry name" value="Starch-binding domain-like"/>
    <property type="match status" value="1"/>
</dbReference>
<dbReference type="Pfam" id="PF07715">
    <property type="entry name" value="Plug"/>
    <property type="match status" value="1"/>
</dbReference>
<keyword evidence="8" id="KW-0408">Iron</keyword>
<dbReference type="InterPro" id="IPR013784">
    <property type="entry name" value="Carb-bd-like_fold"/>
</dbReference>
<gene>
    <name evidence="19" type="ORF">Q0590_12170</name>
</gene>
<evidence type="ECO:0000256" key="14">
    <source>
        <dbReference type="PROSITE-ProRule" id="PRU01360"/>
    </source>
</evidence>
<evidence type="ECO:0000256" key="13">
    <source>
        <dbReference type="ARBA" id="ARBA00023237"/>
    </source>
</evidence>
<organism evidence="19 20">
    <name type="scientific">Rhodocytophaga aerolata</name>
    <dbReference type="NCBI Taxonomy" id="455078"/>
    <lineage>
        <taxon>Bacteria</taxon>
        <taxon>Pseudomonadati</taxon>
        <taxon>Bacteroidota</taxon>
        <taxon>Cytophagia</taxon>
        <taxon>Cytophagales</taxon>
        <taxon>Rhodocytophagaceae</taxon>
        <taxon>Rhodocytophaga</taxon>
    </lineage>
</organism>
<dbReference type="PANTHER" id="PTHR32552:SF68">
    <property type="entry name" value="FERRICHROME OUTER MEMBRANE TRANSPORTER_PHAGE RECEPTOR"/>
    <property type="match status" value="1"/>
</dbReference>
<name>A0ABT8R4L5_9BACT</name>
<evidence type="ECO:0000256" key="6">
    <source>
        <dbReference type="ARBA" id="ARBA00022692"/>
    </source>
</evidence>
<comment type="similarity">
    <text evidence="2 14 15">Belongs to the TonB-dependent receptor family.</text>
</comment>
<keyword evidence="5" id="KW-0410">Iron transport</keyword>
<dbReference type="CDD" id="cd01347">
    <property type="entry name" value="ligand_gated_channel"/>
    <property type="match status" value="1"/>
</dbReference>
<dbReference type="InterPro" id="IPR036942">
    <property type="entry name" value="Beta-barrel_TonB_sf"/>
</dbReference>
<evidence type="ECO:0000256" key="3">
    <source>
        <dbReference type="ARBA" id="ARBA00022448"/>
    </source>
</evidence>
<keyword evidence="7 16" id="KW-0732">Signal</keyword>
<dbReference type="NCBIfam" id="TIGR01783">
    <property type="entry name" value="TonB-siderophor"/>
    <property type="match status" value="1"/>
</dbReference>
<dbReference type="Gene3D" id="2.60.40.1120">
    <property type="entry name" value="Carboxypeptidase-like, regulatory domain"/>
    <property type="match status" value="1"/>
</dbReference>